<reference evidence="1 2" key="1">
    <citation type="submission" date="2015-04" db="EMBL/GenBank/DDBJ databases">
        <title>Taxonomic description and genome sequence of Bacillus campisalis sp. nov., a novel member of the genus Bacillus isolated from solar saltern.</title>
        <authorList>
            <person name="Mathan Kumar R."/>
            <person name="Kaur G."/>
            <person name="Kumar A."/>
            <person name="Singh N.K."/>
            <person name="Kaur N."/>
            <person name="Kumar N."/>
            <person name="Mayilraj S."/>
        </authorList>
    </citation>
    <scope>NUCLEOTIDE SEQUENCE [LARGE SCALE GENOMIC DNA]</scope>
    <source>
        <strain evidence="1 2">SA2-6</strain>
    </source>
</reference>
<gene>
    <name evidence="1" type="ORF">WQ57_11900</name>
</gene>
<protein>
    <submittedName>
        <fullName evidence="1">Uncharacterized protein</fullName>
    </submittedName>
</protein>
<dbReference type="EMBL" id="LAYY01000011">
    <property type="protein sequence ID" value="KKK37873.1"/>
    <property type="molecule type" value="Genomic_DNA"/>
</dbReference>
<accession>A0A0M2SUQ4</accession>
<proteinExistence type="predicted"/>
<dbReference type="PATRIC" id="fig|1408103.3.peg.2675"/>
<keyword evidence="2" id="KW-1185">Reference proteome</keyword>
<organism evidence="1 2">
    <name type="scientific">Mesobacillus campisalis</name>
    <dbReference type="NCBI Taxonomy" id="1408103"/>
    <lineage>
        <taxon>Bacteria</taxon>
        <taxon>Bacillati</taxon>
        <taxon>Bacillota</taxon>
        <taxon>Bacilli</taxon>
        <taxon>Bacillales</taxon>
        <taxon>Bacillaceae</taxon>
        <taxon>Mesobacillus</taxon>
    </lineage>
</organism>
<name>A0A0M2SUQ4_9BACI</name>
<comment type="caution">
    <text evidence="1">The sequence shown here is derived from an EMBL/GenBank/DDBJ whole genome shotgun (WGS) entry which is preliminary data.</text>
</comment>
<dbReference type="AlphaFoldDB" id="A0A0M2SUQ4"/>
<evidence type="ECO:0000313" key="2">
    <source>
        <dbReference type="Proteomes" id="UP000034166"/>
    </source>
</evidence>
<dbReference type="RefSeq" id="WP_046523995.1">
    <property type="nucleotide sequence ID" value="NZ_LAYY01000011.1"/>
</dbReference>
<dbReference type="OrthoDB" id="2881741at2"/>
<dbReference type="Proteomes" id="UP000034166">
    <property type="component" value="Unassembled WGS sequence"/>
</dbReference>
<evidence type="ECO:0000313" key="1">
    <source>
        <dbReference type="EMBL" id="KKK37873.1"/>
    </source>
</evidence>
<sequence length="86" mass="9740">METVTIVTFKVKGLPEPIKIASQYEPSINQIGKMISDIVKANNMSGDIQFKKFLQENGQKMFIYEIGGTKCVVLVEKLEKVIEFEN</sequence>